<evidence type="ECO:0000256" key="4">
    <source>
        <dbReference type="ARBA" id="ARBA00023172"/>
    </source>
</evidence>
<dbReference type="RefSeq" id="WP_350343888.1">
    <property type="nucleotide sequence ID" value="NZ_CP158367.1"/>
</dbReference>
<evidence type="ECO:0000313" key="8">
    <source>
        <dbReference type="EMBL" id="XBX75143.1"/>
    </source>
</evidence>
<dbReference type="Pfam" id="PF00239">
    <property type="entry name" value="Resolvase"/>
    <property type="match status" value="1"/>
</dbReference>
<reference evidence="8" key="1">
    <citation type="journal article" date="2013" name="Extremophiles">
        <title>Proteinivorax tanatarense gen. nov., sp. nov., an anaerobic, haloalkaliphilic, proteolytic bacterium isolated from a decaying algal bloom, and proposal of Proteinivoraceae fam. nov.</title>
        <authorList>
            <person name="Kevbrin V."/>
            <person name="Boltyanskaya Y."/>
            <person name="Zhilina T."/>
            <person name="Kolganova T."/>
            <person name="Lavrentjeva E."/>
            <person name="Kuznetsov B."/>
        </authorList>
    </citation>
    <scope>NUCLEOTIDE SEQUENCE</scope>
    <source>
        <strain evidence="8">Z-910T</strain>
    </source>
</reference>
<dbReference type="InterPro" id="IPR036162">
    <property type="entry name" value="Resolvase-like_N_sf"/>
</dbReference>
<dbReference type="PROSITE" id="PS00398">
    <property type="entry name" value="RECOMBINASES_2"/>
    <property type="match status" value="1"/>
</dbReference>
<dbReference type="InterPro" id="IPR006119">
    <property type="entry name" value="Resolv_N"/>
</dbReference>
<dbReference type="PANTHER" id="PTHR30461">
    <property type="entry name" value="DNA-INVERTASE FROM LAMBDOID PROPHAGE"/>
    <property type="match status" value="1"/>
</dbReference>
<name>A0AAU7VME8_9FIRM</name>
<dbReference type="Gene3D" id="3.40.50.1390">
    <property type="entry name" value="Resolvase, N-terminal catalytic domain"/>
    <property type="match status" value="1"/>
</dbReference>
<evidence type="ECO:0000256" key="5">
    <source>
        <dbReference type="PIRSR" id="PIRSR606118-50"/>
    </source>
</evidence>
<dbReference type="InterPro" id="IPR006120">
    <property type="entry name" value="Resolvase_HTH_dom"/>
</dbReference>
<keyword evidence="3" id="KW-0238">DNA-binding</keyword>
<accession>A0AAU7VME8</accession>
<sequence length="192" mass="21901">MKFGYARVSTQKQNLQMQIDALEKHGVDEIISDKISGSKVERKGLNNLLNKLRKGDTLVVWKLDRLGRTMFQLVNLLNGFKDKGINFISIQDGINTSTTMGKFMFHVMGAMAEMEREVINDRVKSGLESAKARGRQGGRKKAHSKEKIDTMVKMVSDGYSKKEICESMGVSRTTLYRYIKEAEYFTQIKTKY</sequence>
<dbReference type="PROSITE" id="PS00397">
    <property type="entry name" value="RECOMBINASES_1"/>
    <property type="match status" value="1"/>
</dbReference>
<dbReference type="SUPFAM" id="SSF53041">
    <property type="entry name" value="Resolvase-like"/>
    <property type="match status" value="1"/>
</dbReference>
<dbReference type="GO" id="GO:0015074">
    <property type="term" value="P:DNA integration"/>
    <property type="evidence" value="ECO:0007669"/>
    <property type="project" value="UniProtKB-KW"/>
</dbReference>
<dbReference type="GO" id="GO:0003677">
    <property type="term" value="F:DNA binding"/>
    <property type="evidence" value="ECO:0007669"/>
    <property type="project" value="UniProtKB-KW"/>
</dbReference>
<reference evidence="8" key="2">
    <citation type="submission" date="2024-06" db="EMBL/GenBank/DDBJ databases">
        <authorList>
            <person name="Petrova K.O."/>
            <person name="Toshchakov S.V."/>
            <person name="Boltjanskaja Y.V."/>
            <person name="Kevbrin V."/>
        </authorList>
    </citation>
    <scope>NUCLEOTIDE SEQUENCE</scope>
    <source>
        <strain evidence="8">Z-910T</strain>
    </source>
</reference>
<dbReference type="InterPro" id="IPR009057">
    <property type="entry name" value="Homeodomain-like_sf"/>
</dbReference>
<evidence type="ECO:0000259" key="7">
    <source>
        <dbReference type="PROSITE" id="PS51736"/>
    </source>
</evidence>
<dbReference type="SUPFAM" id="SSF46689">
    <property type="entry name" value="Homeodomain-like"/>
    <property type="match status" value="1"/>
</dbReference>
<evidence type="ECO:0000256" key="3">
    <source>
        <dbReference type="ARBA" id="ARBA00023125"/>
    </source>
</evidence>
<dbReference type="CDD" id="cd00569">
    <property type="entry name" value="HTH_Hin_like"/>
    <property type="match status" value="1"/>
</dbReference>
<dbReference type="InterPro" id="IPR006118">
    <property type="entry name" value="Recombinase_CS"/>
</dbReference>
<dbReference type="Pfam" id="PF02796">
    <property type="entry name" value="HTH_7"/>
    <property type="match status" value="1"/>
</dbReference>
<keyword evidence="4" id="KW-0233">DNA recombination</keyword>
<gene>
    <name evidence="8" type="ORF">PRVXT_000249</name>
</gene>
<protein>
    <submittedName>
        <fullName evidence="8">Recombinase family protein</fullName>
    </submittedName>
</protein>
<comment type="similarity">
    <text evidence="1">Belongs to the site-specific recombinase resolvase family.</text>
</comment>
<dbReference type="SMART" id="SM00857">
    <property type="entry name" value="Resolvase"/>
    <property type="match status" value="1"/>
</dbReference>
<dbReference type="Gene3D" id="1.10.10.60">
    <property type="entry name" value="Homeodomain-like"/>
    <property type="match status" value="1"/>
</dbReference>
<feature type="active site" description="O-(5'-phospho-DNA)-serine intermediate" evidence="5 6">
    <location>
        <position position="9"/>
    </location>
</feature>
<keyword evidence="2" id="KW-0229">DNA integration</keyword>
<evidence type="ECO:0000256" key="2">
    <source>
        <dbReference type="ARBA" id="ARBA00022908"/>
    </source>
</evidence>
<dbReference type="CDD" id="cd03768">
    <property type="entry name" value="SR_ResInv"/>
    <property type="match status" value="1"/>
</dbReference>
<dbReference type="PROSITE" id="PS51736">
    <property type="entry name" value="RECOMBINASES_3"/>
    <property type="match status" value="1"/>
</dbReference>
<evidence type="ECO:0000256" key="6">
    <source>
        <dbReference type="PROSITE-ProRule" id="PRU10137"/>
    </source>
</evidence>
<organism evidence="8">
    <name type="scientific">Proteinivorax tanatarense</name>
    <dbReference type="NCBI Taxonomy" id="1260629"/>
    <lineage>
        <taxon>Bacteria</taxon>
        <taxon>Bacillati</taxon>
        <taxon>Bacillota</taxon>
        <taxon>Clostridia</taxon>
        <taxon>Eubacteriales</taxon>
        <taxon>Proteinivoracaceae</taxon>
        <taxon>Proteinivorax</taxon>
    </lineage>
</organism>
<dbReference type="EMBL" id="CP158367">
    <property type="protein sequence ID" value="XBX75143.1"/>
    <property type="molecule type" value="Genomic_DNA"/>
</dbReference>
<dbReference type="PANTHER" id="PTHR30461:SF2">
    <property type="entry name" value="SERINE RECOMBINASE PINE-RELATED"/>
    <property type="match status" value="1"/>
</dbReference>
<proteinExistence type="inferred from homology"/>
<feature type="domain" description="Resolvase/invertase-type recombinase catalytic" evidence="7">
    <location>
        <begin position="1"/>
        <end position="134"/>
    </location>
</feature>
<dbReference type="InterPro" id="IPR050639">
    <property type="entry name" value="SSR_resolvase"/>
</dbReference>
<evidence type="ECO:0000256" key="1">
    <source>
        <dbReference type="ARBA" id="ARBA00009913"/>
    </source>
</evidence>
<dbReference type="AlphaFoldDB" id="A0AAU7VME8"/>
<dbReference type="FunFam" id="3.40.50.1390:FF:000001">
    <property type="entry name" value="DNA recombinase"/>
    <property type="match status" value="1"/>
</dbReference>
<dbReference type="GO" id="GO:0000150">
    <property type="term" value="F:DNA strand exchange activity"/>
    <property type="evidence" value="ECO:0007669"/>
    <property type="project" value="InterPro"/>
</dbReference>